<dbReference type="InterPro" id="IPR011991">
    <property type="entry name" value="ArsR-like_HTH"/>
</dbReference>
<feature type="domain" description="HTH lysR-type" evidence="5">
    <location>
        <begin position="12"/>
        <end position="69"/>
    </location>
</feature>
<dbReference type="PANTHER" id="PTHR30419">
    <property type="entry name" value="HTH-TYPE TRANSCRIPTIONAL REGULATOR YBHD"/>
    <property type="match status" value="1"/>
</dbReference>
<dbReference type="InterPro" id="IPR005119">
    <property type="entry name" value="LysR_subst-bd"/>
</dbReference>
<comment type="caution">
    <text evidence="6">The sequence shown here is derived from an EMBL/GenBank/DDBJ whole genome shotgun (WGS) entry which is preliminary data.</text>
</comment>
<sequence length="319" mass="33966">MRHKLALSGAVLDVRRLRVLVEIDRCGSFSAAATALGMSQPAASQHVAALEHAVGLALVERGSRPVALTEAGHALVRHARGVLLRIDAAEQELAEMAGRRSARLRLGGFPTALSTLVPHVLAEYGRLRPDVTLSVVGDHMQRLLPRLHAGELDLALIYDDPTAPATHPPGFDTVALFDDPFTAVVPPGHRLAQHTAVTLRELADDTWIGGTPTSTWFAIVRRACHAAGFEPRAPFSTDDYVAVQAFVAAGLGVAVIPSLAVGPTAHAVRALALPRPGPSRRIGVALPPDAVEHSAAQTMIELLRRDGRRHRDTRPQAPA</sequence>
<dbReference type="InterPro" id="IPR000847">
    <property type="entry name" value="LysR_HTH_N"/>
</dbReference>
<dbReference type="SUPFAM" id="SSF46785">
    <property type="entry name" value="Winged helix' DNA-binding domain"/>
    <property type="match status" value="1"/>
</dbReference>
<organism evidence="6 7">
    <name type="scientific">Pseudonocardia humida</name>
    <dbReference type="NCBI Taxonomy" id="2800819"/>
    <lineage>
        <taxon>Bacteria</taxon>
        <taxon>Bacillati</taxon>
        <taxon>Actinomycetota</taxon>
        <taxon>Actinomycetes</taxon>
        <taxon>Pseudonocardiales</taxon>
        <taxon>Pseudonocardiaceae</taxon>
        <taxon>Pseudonocardia</taxon>
    </lineage>
</organism>
<evidence type="ECO:0000313" key="7">
    <source>
        <dbReference type="Proteomes" id="UP001165283"/>
    </source>
</evidence>
<dbReference type="RefSeq" id="WP_252435702.1">
    <property type="nucleotide sequence ID" value="NZ_JAGSOV010000009.1"/>
</dbReference>
<dbReference type="Proteomes" id="UP001165283">
    <property type="component" value="Unassembled WGS sequence"/>
</dbReference>
<evidence type="ECO:0000256" key="4">
    <source>
        <dbReference type="ARBA" id="ARBA00023163"/>
    </source>
</evidence>
<name>A0ABT0ZTQ3_9PSEU</name>
<dbReference type="SUPFAM" id="SSF53850">
    <property type="entry name" value="Periplasmic binding protein-like II"/>
    <property type="match status" value="1"/>
</dbReference>
<dbReference type="Pfam" id="PF03466">
    <property type="entry name" value="LysR_substrate"/>
    <property type="match status" value="1"/>
</dbReference>
<gene>
    <name evidence="6" type="ORF">KDL28_03410</name>
</gene>
<keyword evidence="2" id="KW-0805">Transcription regulation</keyword>
<keyword evidence="7" id="KW-1185">Reference proteome</keyword>
<accession>A0ABT0ZTQ3</accession>
<dbReference type="InterPro" id="IPR050950">
    <property type="entry name" value="HTH-type_LysR_regulators"/>
</dbReference>
<comment type="similarity">
    <text evidence="1">Belongs to the LysR transcriptional regulatory family.</text>
</comment>
<keyword evidence="3" id="KW-0238">DNA-binding</keyword>
<protein>
    <submittedName>
        <fullName evidence="6">LysR family transcriptional regulator</fullName>
    </submittedName>
</protein>
<dbReference type="Gene3D" id="1.10.10.10">
    <property type="entry name" value="Winged helix-like DNA-binding domain superfamily/Winged helix DNA-binding domain"/>
    <property type="match status" value="1"/>
</dbReference>
<dbReference type="InterPro" id="IPR036390">
    <property type="entry name" value="WH_DNA-bd_sf"/>
</dbReference>
<dbReference type="PROSITE" id="PS50931">
    <property type="entry name" value="HTH_LYSR"/>
    <property type="match status" value="1"/>
</dbReference>
<keyword evidence="4" id="KW-0804">Transcription</keyword>
<evidence type="ECO:0000259" key="5">
    <source>
        <dbReference type="PROSITE" id="PS50931"/>
    </source>
</evidence>
<dbReference type="Gene3D" id="3.40.190.10">
    <property type="entry name" value="Periplasmic binding protein-like II"/>
    <property type="match status" value="2"/>
</dbReference>
<reference evidence="6" key="1">
    <citation type="submission" date="2021-04" db="EMBL/GenBank/DDBJ databases">
        <title>Pseudonocardia sp. nov., isolated from sandy soil of mangrove forest.</title>
        <authorList>
            <person name="Zan Z."/>
            <person name="Huang R."/>
            <person name="Liu W."/>
        </authorList>
    </citation>
    <scope>NUCLEOTIDE SEQUENCE</scope>
    <source>
        <strain evidence="6">S2-4</strain>
    </source>
</reference>
<dbReference type="EMBL" id="JAGSOV010000009">
    <property type="protein sequence ID" value="MCO1654097.1"/>
    <property type="molecule type" value="Genomic_DNA"/>
</dbReference>
<dbReference type="PRINTS" id="PR00039">
    <property type="entry name" value="HTHLYSR"/>
</dbReference>
<dbReference type="InterPro" id="IPR036388">
    <property type="entry name" value="WH-like_DNA-bd_sf"/>
</dbReference>
<evidence type="ECO:0000256" key="1">
    <source>
        <dbReference type="ARBA" id="ARBA00009437"/>
    </source>
</evidence>
<evidence type="ECO:0000256" key="2">
    <source>
        <dbReference type="ARBA" id="ARBA00023015"/>
    </source>
</evidence>
<evidence type="ECO:0000313" key="6">
    <source>
        <dbReference type="EMBL" id="MCO1654097.1"/>
    </source>
</evidence>
<dbReference type="CDD" id="cd00090">
    <property type="entry name" value="HTH_ARSR"/>
    <property type="match status" value="1"/>
</dbReference>
<evidence type="ECO:0000256" key="3">
    <source>
        <dbReference type="ARBA" id="ARBA00023125"/>
    </source>
</evidence>
<dbReference type="CDD" id="cd08423">
    <property type="entry name" value="PBP2_LTTR_like_6"/>
    <property type="match status" value="1"/>
</dbReference>
<proteinExistence type="inferred from homology"/>
<dbReference type="Pfam" id="PF00126">
    <property type="entry name" value="HTH_1"/>
    <property type="match status" value="1"/>
</dbReference>